<gene>
    <name evidence="9" type="ordered locus">CTO_0434</name>
</gene>
<keyword evidence="2" id="KW-0677">Repeat</keyword>
<dbReference type="InterPro" id="IPR046348">
    <property type="entry name" value="SIS_dom_sf"/>
</dbReference>
<dbReference type="EMBL" id="CP002401">
    <property type="protein sequence ID" value="AEP35251.1"/>
    <property type="molecule type" value="Genomic_DNA"/>
</dbReference>
<proteinExistence type="inferred from homology"/>
<keyword evidence="9" id="KW-0413">Isomerase</keyword>
<dbReference type="InterPro" id="IPR035474">
    <property type="entry name" value="SIS_Kpsf"/>
</dbReference>
<feature type="domain" description="CBS" evidence="7">
    <location>
        <begin position="276"/>
        <end position="331"/>
    </location>
</feature>
<evidence type="ECO:0000313" key="10">
    <source>
        <dbReference type="Proteomes" id="UP000009287"/>
    </source>
</evidence>
<evidence type="ECO:0000259" key="8">
    <source>
        <dbReference type="PROSITE" id="PS51464"/>
    </source>
</evidence>
<evidence type="ECO:0000259" key="7">
    <source>
        <dbReference type="PROSITE" id="PS51371"/>
    </source>
</evidence>
<dbReference type="CDD" id="cd04604">
    <property type="entry name" value="CBS_pair_SIS_assoc"/>
    <property type="match status" value="1"/>
</dbReference>
<reference evidence="9 10" key="1">
    <citation type="journal article" date="2011" name="J. Exp. Med.">
        <title>A live-attenuated chlamydial vaccine protects against trachoma in nonhuman primates.</title>
        <authorList>
            <person name="Kari L."/>
            <person name="Whitmire W.M."/>
            <person name="Olivares-Zavaleta N."/>
            <person name="Goheen M.M."/>
            <person name="Taylor L.D."/>
            <person name="Carlson J.H."/>
            <person name="Sturdevant G.L."/>
            <person name="Lu C."/>
            <person name="Bakios L.E."/>
            <person name="Randall L.B."/>
            <person name="Parnell M.J."/>
            <person name="Zhong G."/>
            <person name="Caldwell H.D."/>
        </authorList>
    </citation>
    <scope>NUCLEOTIDE SEQUENCE [LARGE SCALE GENOMIC DNA]</scope>
    <source>
        <strain evidence="9 10">A2497</strain>
    </source>
</reference>
<organism evidence="9 10">
    <name type="scientific">Chlamydia trachomatis serovar A (strain A2497)</name>
    <dbReference type="NCBI Taxonomy" id="580047"/>
    <lineage>
        <taxon>Bacteria</taxon>
        <taxon>Pseudomonadati</taxon>
        <taxon>Chlamydiota</taxon>
        <taxon>Chlamydiia</taxon>
        <taxon>Chlamydiales</taxon>
        <taxon>Chlamydiaceae</taxon>
        <taxon>Chlamydia/Chlamydophila group</taxon>
        <taxon>Chlamydia</taxon>
    </lineage>
</organism>
<dbReference type="PANTHER" id="PTHR47476">
    <property type="match status" value="1"/>
</dbReference>
<dbReference type="NCBIfam" id="TIGR00393">
    <property type="entry name" value="kpsF"/>
    <property type="match status" value="1"/>
</dbReference>
<feature type="domain" description="CBS" evidence="7">
    <location>
        <begin position="210"/>
        <end position="267"/>
    </location>
</feature>
<feature type="site" description="Catalytically relevant" evidence="5">
    <location>
        <position position="150"/>
    </location>
</feature>
<dbReference type="Gene3D" id="3.10.580.10">
    <property type="entry name" value="CBS-domain"/>
    <property type="match status" value="1"/>
</dbReference>
<evidence type="ECO:0000313" key="9">
    <source>
        <dbReference type="EMBL" id="AEP35251.1"/>
    </source>
</evidence>
<dbReference type="GO" id="GO:0005975">
    <property type="term" value="P:carbohydrate metabolic process"/>
    <property type="evidence" value="ECO:0007669"/>
    <property type="project" value="InterPro"/>
</dbReference>
<sequence>MKVMYVPGIAENLCLDIFHKQKQVISQYFASFHYDCVHQLTEKLLCHQGSLFFSGIGKSGCIARKLVATMQSFGEKAFFLSGDLLHGDLGVVSPGDIVCLFSNSGETREILEWIPHLKNRPVFLVGITAAPCSSLAAFSDFVIVLPKLEELDPFNLMPTTSTTCQLLFSDLLAMTLLRCRKISLSDYGSNHPSGQIGLKANGKVKDYLYPRTEVPFCSPLTTVAESLPTLSSYGYGCVCVVNELFELLGIFTDGDLRRGLSEYGGDILAYPLQQIMTRNPKVISEDSDVLLSLEMMESGNPVTVLPVVDAQQQRFIVGLLHMHALARAGLL</sequence>
<protein>
    <submittedName>
        <fullName evidence="9">Carbohydrate isomerase, KpsF/GutQ family</fullName>
    </submittedName>
</protein>
<dbReference type="Gene3D" id="3.40.50.10490">
    <property type="entry name" value="Glucose-6-phosphate isomerase like protein, domain 1"/>
    <property type="match status" value="1"/>
</dbReference>
<dbReference type="KEGG" id="cra:CTO_0434"/>
<feature type="site" description="Catalytically relevant" evidence="5">
    <location>
        <position position="58"/>
    </location>
</feature>
<feature type="site" description="Catalytically relevant" evidence="5">
    <location>
        <position position="109"/>
    </location>
</feature>
<dbReference type="InterPro" id="IPR000644">
    <property type="entry name" value="CBS_dom"/>
</dbReference>
<evidence type="ECO:0000256" key="1">
    <source>
        <dbReference type="ARBA" id="ARBA00008165"/>
    </source>
</evidence>
<dbReference type="Proteomes" id="UP000009287">
    <property type="component" value="Chromosome"/>
</dbReference>
<dbReference type="PROSITE" id="PS51371">
    <property type="entry name" value="CBS"/>
    <property type="match status" value="2"/>
</dbReference>
<dbReference type="Pfam" id="PF00571">
    <property type="entry name" value="CBS"/>
    <property type="match status" value="2"/>
</dbReference>
<dbReference type="CDD" id="cd05014">
    <property type="entry name" value="SIS_Kpsf"/>
    <property type="match status" value="1"/>
</dbReference>
<dbReference type="InterPro" id="IPR046342">
    <property type="entry name" value="CBS_dom_sf"/>
</dbReference>
<dbReference type="InterPro" id="IPR001347">
    <property type="entry name" value="SIS_dom"/>
</dbReference>
<dbReference type="PROSITE" id="PS51464">
    <property type="entry name" value="SIS"/>
    <property type="match status" value="1"/>
</dbReference>
<comment type="similarity">
    <text evidence="1 4">Belongs to the SIS family. GutQ/KpsF subfamily.</text>
</comment>
<evidence type="ECO:0000256" key="3">
    <source>
        <dbReference type="ARBA" id="ARBA00023122"/>
    </source>
</evidence>
<evidence type="ECO:0000256" key="4">
    <source>
        <dbReference type="PIRNR" id="PIRNR004692"/>
    </source>
</evidence>
<dbReference type="PANTHER" id="PTHR47476:SF2">
    <property type="entry name" value="ARABINOSE 5-PHOSPHATE ISOMERASE-RELATED"/>
    <property type="match status" value="1"/>
</dbReference>
<feature type="site" description="Catalytically relevant" evidence="5">
    <location>
        <position position="191"/>
    </location>
</feature>
<keyword evidence="3 6" id="KW-0129">CBS domain</keyword>
<dbReference type="PIRSF" id="PIRSF004692">
    <property type="entry name" value="KdsD_KpsF"/>
    <property type="match status" value="1"/>
</dbReference>
<dbReference type="SUPFAM" id="SSF53697">
    <property type="entry name" value="SIS domain"/>
    <property type="match status" value="1"/>
</dbReference>
<dbReference type="GO" id="GO:0016853">
    <property type="term" value="F:isomerase activity"/>
    <property type="evidence" value="ECO:0007669"/>
    <property type="project" value="UniProtKB-KW"/>
</dbReference>
<evidence type="ECO:0000256" key="6">
    <source>
        <dbReference type="PROSITE-ProRule" id="PRU00703"/>
    </source>
</evidence>
<dbReference type="GO" id="GO:1901135">
    <property type="term" value="P:carbohydrate derivative metabolic process"/>
    <property type="evidence" value="ECO:0007669"/>
    <property type="project" value="InterPro"/>
</dbReference>
<dbReference type="Pfam" id="PF01380">
    <property type="entry name" value="SIS"/>
    <property type="match status" value="1"/>
</dbReference>
<name>G4NMY7_CHLT4</name>
<dbReference type="GO" id="GO:0097367">
    <property type="term" value="F:carbohydrate derivative binding"/>
    <property type="evidence" value="ECO:0007669"/>
    <property type="project" value="InterPro"/>
</dbReference>
<accession>G4NMY7</accession>
<dbReference type="InterPro" id="IPR004800">
    <property type="entry name" value="KdsD/KpsF-type"/>
</dbReference>
<dbReference type="PATRIC" id="fig|580047.4.peg.442"/>
<feature type="domain" description="SIS" evidence="8">
    <location>
        <begin position="40"/>
        <end position="182"/>
    </location>
</feature>
<evidence type="ECO:0000256" key="5">
    <source>
        <dbReference type="PIRSR" id="PIRSR004692-3"/>
    </source>
</evidence>
<evidence type="ECO:0000256" key="2">
    <source>
        <dbReference type="ARBA" id="ARBA00022737"/>
    </source>
</evidence>
<dbReference type="AlphaFoldDB" id="G4NMY7"/>